<dbReference type="InterPro" id="IPR025241">
    <property type="entry name" value="DUF4190"/>
</dbReference>
<feature type="transmembrane region" description="Helical" evidence="2">
    <location>
        <begin position="104"/>
        <end position="130"/>
    </location>
</feature>
<sequence length="133" mass="13663">MTASGPEQPSRGVGPPPLDYPADVGLPPPLYPPPYPGYYQPYPTSPGHPPIWPLKPPGTNGKAVAALVTSLGGLICCGLPALVGLVLGIVAMRETKRTGQDGHALGVAAVVVSVVVLAGYFLYLSVAILLSLR</sequence>
<feature type="transmembrane region" description="Helical" evidence="2">
    <location>
        <begin position="63"/>
        <end position="92"/>
    </location>
</feature>
<accession>A0A5S9QVP6</accession>
<keyword evidence="5" id="KW-1185">Reference proteome</keyword>
<dbReference type="Pfam" id="PF13828">
    <property type="entry name" value="DUF4190"/>
    <property type="match status" value="1"/>
</dbReference>
<dbReference type="OrthoDB" id="4462868at2"/>
<dbReference type="Proteomes" id="UP000430146">
    <property type="component" value="Unassembled WGS sequence"/>
</dbReference>
<dbReference type="AlphaFoldDB" id="A0A5S9QVP6"/>
<evidence type="ECO:0000313" key="5">
    <source>
        <dbReference type="Proteomes" id="UP000430146"/>
    </source>
</evidence>
<proteinExistence type="predicted"/>
<dbReference type="RefSeq" id="WP_159231072.1">
    <property type="nucleotide sequence ID" value="NZ_CACSIP010000020.1"/>
</dbReference>
<organism evidence="4 5">
    <name type="scientific">Mycolicibacterium vanbaalenii</name>
    <name type="common">Mycobacterium vanbaalenii</name>
    <dbReference type="NCBI Taxonomy" id="110539"/>
    <lineage>
        <taxon>Bacteria</taxon>
        <taxon>Bacillati</taxon>
        <taxon>Actinomycetota</taxon>
        <taxon>Actinomycetes</taxon>
        <taxon>Mycobacteriales</taxon>
        <taxon>Mycobacteriaceae</taxon>
        <taxon>Mycolicibacterium</taxon>
    </lineage>
</organism>
<evidence type="ECO:0000256" key="2">
    <source>
        <dbReference type="SAM" id="Phobius"/>
    </source>
</evidence>
<keyword evidence="2" id="KW-1133">Transmembrane helix</keyword>
<evidence type="ECO:0000259" key="3">
    <source>
        <dbReference type="Pfam" id="PF13828"/>
    </source>
</evidence>
<keyword evidence="2" id="KW-0472">Membrane</keyword>
<gene>
    <name evidence="4" type="ORF">AELLOGFF_04472</name>
</gene>
<reference evidence="4 5" key="1">
    <citation type="submission" date="2019-11" db="EMBL/GenBank/DDBJ databases">
        <authorList>
            <person name="Holert J."/>
        </authorList>
    </citation>
    <scope>NUCLEOTIDE SEQUENCE [LARGE SCALE GENOMIC DNA]</scope>
    <source>
        <strain evidence="4">BC8_1</strain>
    </source>
</reference>
<keyword evidence="2" id="KW-0812">Transmembrane</keyword>
<feature type="domain" description="DUF4190" evidence="3">
    <location>
        <begin position="63"/>
        <end position="122"/>
    </location>
</feature>
<name>A0A5S9QVP6_MYCVN</name>
<dbReference type="EMBL" id="CACSIP010000020">
    <property type="protein sequence ID" value="CAA0122578.1"/>
    <property type="molecule type" value="Genomic_DNA"/>
</dbReference>
<evidence type="ECO:0000256" key="1">
    <source>
        <dbReference type="SAM" id="MobiDB-lite"/>
    </source>
</evidence>
<protein>
    <recommendedName>
        <fullName evidence="3">DUF4190 domain-containing protein</fullName>
    </recommendedName>
</protein>
<evidence type="ECO:0000313" key="4">
    <source>
        <dbReference type="EMBL" id="CAA0122578.1"/>
    </source>
</evidence>
<feature type="region of interest" description="Disordered" evidence="1">
    <location>
        <begin position="1"/>
        <end position="26"/>
    </location>
</feature>